<dbReference type="AlphaFoldDB" id="E0XRM3"/>
<name>E0XRM3_9PROT</name>
<accession>E0XRM3</accession>
<evidence type="ECO:0000313" key="1">
    <source>
        <dbReference type="EMBL" id="ADI17064.1"/>
    </source>
</evidence>
<protein>
    <submittedName>
        <fullName evidence="1">Uncharacterized protein</fullName>
    </submittedName>
</protein>
<dbReference type="EMBL" id="GU474853">
    <property type="protein sequence ID" value="ADI17064.1"/>
    <property type="molecule type" value="Genomic_DNA"/>
</dbReference>
<reference evidence="1" key="1">
    <citation type="journal article" date="2011" name="Environ. Microbiol.">
        <title>Time-series analyses of Monterey Bay coastal microbial picoplankton using a 'genome proxy' microarray.</title>
        <authorList>
            <person name="Rich V.I."/>
            <person name="Pham V.D."/>
            <person name="Eppley J."/>
            <person name="Shi Y."/>
            <person name="DeLong E.F."/>
        </authorList>
    </citation>
    <scope>NUCLEOTIDE SEQUENCE</scope>
</reference>
<organism evidence="1">
    <name type="scientific">uncultured alpha proteobacterium HF0010_30A23</name>
    <dbReference type="NCBI Taxonomy" id="710802"/>
    <lineage>
        <taxon>Bacteria</taxon>
        <taxon>Pseudomonadati</taxon>
        <taxon>Pseudomonadota</taxon>
        <taxon>Alphaproteobacteria</taxon>
        <taxon>environmental samples</taxon>
    </lineage>
</organism>
<proteinExistence type="predicted"/>
<sequence length="78" mass="8571">MRNDEDVEVMIKGRTLAATYSPTGEPAVPLALKCFTAGFGMGPGGATLLWPPEEQWFCFGMNRCFSGEGILRYFGLFD</sequence>